<evidence type="ECO:0000313" key="2">
    <source>
        <dbReference type="EMBL" id="CAB5208794.1"/>
    </source>
</evidence>
<dbReference type="EMBL" id="LR796187">
    <property type="protein sequence ID" value="CAB4126055.1"/>
    <property type="molecule type" value="Genomic_DNA"/>
</dbReference>
<reference evidence="1" key="1">
    <citation type="submission" date="2020-04" db="EMBL/GenBank/DDBJ databases">
        <authorList>
            <person name="Chiriac C."/>
            <person name="Salcher M."/>
            <person name="Ghai R."/>
            <person name="Kavagutti S V."/>
        </authorList>
    </citation>
    <scope>NUCLEOTIDE SEQUENCE</scope>
</reference>
<dbReference type="EMBL" id="LR798231">
    <property type="protein sequence ID" value="CAB5208794.1"/>
    <property type="molecule type" value="Genomic_DNA"/>
</dbReference>
<gene>
    <name evidence="2" type="ORF">UFOVP181_183</name>
    <name evidence="1" type="ORF">UFOVP57_456</name>
</gene>
<sequence>MIRGINSQPYINLEPFLDIDGFADLHYKICKGIVMSEYKKEGNIVKMGGWNNQYDLTWKPIAFAIDEYEALPYDHEIRKIGREIGEWDNRDQFVLFLKLALGAYDPYQFIFLKTEDGGWETRFEEKAWTPDAQHFPELKQWLESLVPTVFTHLGRIIIFKAEHDCIMPLHRDLIYPNETDYFDHRHEFIHLRTNLDKPFYIWDGKDNKILTEHRAIFFNDQDWHAGGQTNKQSYSIRVDGVFSDEFRKNLGIDHLAGY</sequence>
<accession>A0A6J5KXT8</accession>
<evidence type="ECO:0000313" key="1">
    <source>
        <dbReference type="EMBL" id="CAB4126055.1"/>
    </source>
</evidence>
<name>A0A6J5KXT8_9CAUD</name>
<organism evidence="1">
    <name type="scientific">uncultured Caudovirales phage</name>
    <dbReference type="NCBI Taxonomy" id="2100421"/>
    <lineage>
        <taxon>Viruses</taxon>
        <taxon>Duplodnaviria</taxon>
        <taxon>Heunggongvirae</taxon>
        <taxon>Uroviricota</taxon>
        <taxon>Caudoviricetes</taxon>
        <taxon>Peduoviridae</taxon>
        <taxon>Maltschvirus</taxon>
        <taxon>Maltschvirus maltsch</taxon>
    </lineage>
</organism>
<proteinExistence type="predicted"/>
<protein>
    <submittedName>
        <fullName evidence="1">Uncharacterized protein</fullName>
    </submittedName>
</protein>